<keyword evidence="3" id="KW-1185">Reference proteome</keyword>
<evidence type="ECO:0000313" key="2">
    <source>
        <dbReference type="EMBL" id="KAK3755980.1"/>
    </source>
</evidence>
<proteinExistence type="predicted"/>
<reference evidence="2" key="1">
    <citation type="journal article" date="2023" name="G3 (Bethesda)">
        <title>A reference genome for the long-term kleptoplast-retaining sea slug Elysia crispata morphotype clarki.</title>
        <authorList>
            <person name="Eastman K.E."/>
            <person name="Pendleton A.L."/>
            <person name="Shaikh M.A."/>
            <person name="Suttiyut T."/>
            <person name="Ogas R."/>
            <person name="Tomko P."/>
            <person name="Gavelis G."/>
            <person name="Widhalm J.R."/>
            <person name="Wisecaver J.H."/>
        </authorList>
    </citation>
    <scope>NUCLEOTIDE SEQUENCE</scope>
    <source>
        <strain evidence="2">ECLA1</strain>
    </source>
</reference>
<accession>A0AAE0YS17</accession>
<dbReference type="AlphaFoldDB" id="A0AAE0YS17"/>
<gene>
    <name evidence="2" type="ORF">RRG08_049045</name>
</gene>
<comment type="caution">
    <text evidence="2">The sequence shown here is derived from an EMBL/GenBank/DDBJ whole genome shotgun (WGS) entry which is preliminary data.</text>
</comment>
<evidence type="ECO:0000256" key="1">
    <source>
        <dbReference type="SAM" id="MobiDB-lite"/>
    </source>
</evidence>
<protein>
    <submittedName>
        <fullName evidence="2">Uncharacterized protein</fullName>
    </submittedName>
</protein>
<dbReference type="EMBL" id="JAWDGP010005572">
    <property type="protein sequence ID" value="KAK3755980.1"/>
    <property type="molecule type" value="Genomic_DNA"/>
</dbReference>
<name>A0AAE0YS17_9GAST</name>
<sequence length="94" mass="10596">MMVVVARNKEEEEEEEEEEEGEDNLARIKSIGETPGLQKIRSFPSRSAEVDDTDRRVHLIAALSTQYTSRQEVFGFTLQTRIAGSPQLGCGSFY</sequence>
<organism evidence="2 3">
    <name type="scientific">Elysia crispata</name>
    <name type="common">lettuce slug</name>
    <dbReference type="NCBI Taxonomy" id="231223"/>
    <lineage>
        <taxon>Eukaryota</taxon>
        <taxon>Metazoa</taxon>
        <taxon>Spiralia</taxon>
        <taxon>Lophotrochozoa</taxon>
        <taxon>Mollusca</taxon>
        <taxon>Gastropoda</taxon>
        <taxon>Heterobranchia</taxon>
        <taxon>Euthyneura</taxon>
        <taxon>Panpulmonata</taxon>
        <taxon>Sacoglossa</taxon>
        <taxon>Placobranchoidea</taxon>
        <taxon>Plakobranchidae</taxon>
        <taxon>Elysia</taxon>
    </lineage>
</organism>
<feature type="compositionally biased region" description="Acidic residues" evidence="1">
    <location>
        <begin position="11"/>
        <end position="23"/>
    </location>
</feature>
<evidence type="ECO:0000313" key="3">
    <source>
        <dbReference type="Proteomes" id="UP001283361"/>
    </source>
</evidence>
<dbReference type="Proteomes" id="UP001283361">
    <property type="component" value="Unassembled WGS sequence"/>
</dbReference>
<feature type="region of interest" description="Disordered" evidence="1">
    <location>
        <begin position="1"/>
        <end position="32"/>
    </location>
</feature>